<evidence type="ECO:0000256" key="3">
    <source>
        <dbReference type="PIRNR" id="PIRNR002070"/>
    </source>
</evidence>
<proteinExistence type="inferred from homology"/>
<evidence type="ECO:0000256" key="2">
    <source>
        <dbReference type="HAMAP-Rule" id="MF_00984"/>
    </source>
</evidence>
<comment type="caution">
    <text evidence="4">The sequence shown here is derived from an EMBL/GenBank/DDBJ whole genome shotgun (WGS) entry which is preliminary data.</text>
</comment>
<dbReference type="PANTHER" id="PTHR10302">
    <property type="entry name" value="SINGLE-STRANDED DNA-BINDING PROTEIN"/>
    <property type="match status" value="1"/>
</dbReference>
<reference evidence="4" key="1">
    <citation type="journal article" date="2020" name="mSystems">
        <title>Genome- and Community-Level Interaction Insights into Carbon Utilization and Element Cycling Functions of Hydrothermarchaeota in Hydrothermal Sediment.</title>
        <authorList>
            <person name="Zhou Z."/>
            <person name="Liu Y."/>
            <person name="Xu W."/>
            <person name="Pan J."/>
            <person name="Luo Z.H."/>
            <person name="Li M."/>
        </authorList>
    </citation>
    <scope>NUCLEOTIDE SEQUENCE [LARGE SCALE GENOMIC DNA]</scope>
    <source>
        <strain evidence="4">HyVt-28</strain>
    </source>
</reference>
<feature type="short sequence motif" description="Important for interaction with partner proteins" evidence="2">
    <location>
        <begin position="138"/>
        <end position="143"/>
    </location>
</feature>
<dbReference type="Pfam" id="PF00436">
    <property type="entry name" value="SSB"/>
    <property type="match status" value="1"/>
</dbReference>
<accession>A0A7V0LUB3</accession>
<keyword evidence="1 2" id="KW-0238">DNA-binding</keyword>
<dbReference type="EMBL" id="DRDR01000132">
    <property type="protein sequence ID" value="HDL60418.1"/>
    <property type="molecule type" value="Genomic_DNA"/>
</dbReference>
<dbReference type="Proteomes" id="UP000886381">
    <property type="component" value="Unassembled WGS sequence"/>
</dbReference>
<dbReference type="GO" id="GO:0003697">
    <property type="term" value="F:single-stranded DNA binding"/>
    <property type="evidence" value="ECO:0007669"/>
    <property type="project" value="UniProtKB-UniRule"/>
</dbReference>
<dbReference type="GO" id="GO:0006260">
    <property type="term" value="P:DNA replication"/>
    <property type="evidence" value="ECO:0007669"/>
    <property type="project" value="UniProtKB-UniRule"/>
</dbReference>
<gene>
    <name evidence="4" type="ORF">ENH14_03065</name>
</gene>
<dbReference type="GO" id="GO:0006310">
    <property type="term" value="P:DNA recombination"/>
    <property type="evidence" value="ECO:0007669"/>
    <property type="project" value="UniProtKB-UniRule"/>
</dbReference>
<comment type="subunit">
    <text evidence="2">Homotetramer.</text>
</comment>
<keyword evidence="2" id="KW-0227">DNA damage</keyword>
<dbReference type="SUPFAM" id="SSF50249">
    <property type="entry name" value="Nucleic acid-binding proteins"/>
    <property type="match status" value="1"/>
</dbReference>
<name>A0A7V0LUB3_UNCW3</name>
<keyword evidence="2" id="KW-0235">DNA replication</keyword>
<dbReference type="PROSITE" id="PS50935">
    <property type="entry name" value="SSB"/>
    <property type="match status" value="1"/>
</dbReference>
<dbReference type="Gene3D" id="2.40.50.140">
    <property type="entry name" value="Nucleic acid-binding proteins"/>
    <property type="match status" value="1"/>
</dbReference>
<dbReference type="PIRSF" id="PIRSF002070">
    <property type="entry name" value="SSB"/>
    <property type="match status" value="1"/>
</dbReference>
<evidence type="ECO:0000256" key="1">
    <source>
        <dbReference type="ARBA" id="ARBA00023125"/>
    </source>
</evidence>
<dbReference type="AlphaFoldDB" id="A0A7V0LUB3"/>
<keyword evidence="2" id="KW-0234">DNA repair</keyword>
<comment type="caution">
    <text evidence="2">Lacks conserved residue(s) required for the propagation of feature annotation.</text>
</comment>
<protein>
    <recommendedName>
        <fullName evidence="2 3">Single-stranded DNA-binding protein</fullName>
        <shortName evidence="2">SSB</shortName>
    </recommendedName>
</protein>
<dbReference type="GO" id="GO:0009295">
    <property type="term" value="C:nucleoid"/>
    <property type="evidence" value="ECO:0007669"/>
    <property type="project" value="TreeGrafter"/>
</dbReference>
<keyword evidence="2" id="KW-0233">DNA recombination</keyword>
<comment type="function">
    <text evidence="2">Plays an important role in DNA replication, recombination and repair. Binds to ssDNA and to an array of partner proteins to recruit them to their sites of action during DNA metabolism.</text>
</comment>
<dbReference type="InterPro" id="IPR000424">
    <property type="entry name" value="Primosome_PriB/ssb"/>
</dbReference>
<dbReference type="CDD" id="cd04496">
    <property type="entry name" value="SSB_OBF"/>
    <property type="match status" value="1"/>
</dbReference>
<organism evidence="4">
    <name type="scientific">candidate division WOR-3 bacterium</name>
    <dbReference type="NCBI Taxonomy" id="2052148"/>
    <lineage>
        <taxon>Bacteria</taxon>
        <taxon>Bacteria division WOR-3</taxon>
    </lineage>
</organism>
<dbReference type="GO" id="GO:0006281">
    <property type="term" value="P:DNA repair"/>
    <property type="evidence" value="ECO:0007669"/>
    <property type="project" value="UniProtKB-UniRule"/>
</dbReference>
<evidence type="ECO:0000313" key="4">
    <source>
        <dbReference type="EMBL" id="HDL60418.1"/>
    </source>
</evidence>
<dbReference type="InterPro" id="IPR012340">
    <property type="entry name" value="NA-bd_OB-fold"/>
</dbReference>
<dbReference type="PANTHER" id="PTHR10302:SF27">
    <property type="entry name" value="SINGLE-STRANDED DNA-BINDING PROTEIN"/>
    <property type="match status" value="1"/>
</dbReference>
<dbReference type="HAMAP" id="MF_00984">
    <property type="entry name" value="SSB"/>
    <property type="match status" value="1"/>
</dbReference>
<dbReference type="NCBIfam" id="TIGR00621">
    <property type="entry name" value="ssb"/>
    <property type="match status" value="1"/>
</dbReference>
<sequence length="143" mass="16608">MADLKFPNLNFVLLSGRLVQDPELRYTPSGRPVARMRIASDRRFKDQSGEWQTETLFVDVIAWRDLAERCADKLRKGSPVIVEGYLRSRSWETESGQRRSVIEVVGRRIQFLEKFGEVIEEQLEEAVPEDIPVEEEPEDDLPF</sequence>
<dbReference type="InterPro" id="IPR011344">
    <property type="entry name" value="ssDNA-bd"/>
</dbReference>